<accession>A0A8D5A6Y9</accession>
<name>A0A8D5A6Y9_9FIRM</name>
<keyword evidence="3" id="KW-1185">Reference proteome</keyword>
<proteinExistence type="predicted"/>
<protein>
    <submittedName>
        <fullName evidence="2">Methionine sulfoxide reductase</fullName>
    </submittedName>
</protein>
<gene>
    <name evidence="2" type="ORF">Dia5BBH33_18950</name>
</gene>
<dbReference type="AlphaFoldDB" id="A0A8D5A6Y9"/>
<dbReference type="Proteomes" id="UP000320585">
    <property type="component" value="Chromosome"/>
</dbReference>
<dbReference type="CDD" id="cd10447">
    <property type="entry name" value="GIY-YIG_unchar_2"/>
    <property type="match status" value="1"/>
</dbReference>
<reference evidence="3" key="1">
    <citation type="submission" date="2019-05" db="EMBL/GenBank/DDBJ databases">
        <title>Complete genome sequencing of Dialister sp. strain 5BBH33.</title>
        <authorList>
            <person name="Sakamoto M."/>
            <person name="Murakami T."/>
            <person name="Mori H."/>
        </authorList>
    </citation>
    <scope>NUCLEOTIDE SEQUENCE [LARGE SCALE GENOMIC DNA]</scope>
    <source>
        <strain evidence="3">5BBH33</strain>
    </source>
</reference>
<dbReference type="KEGG" id="dho:Dia5BBH33_18950"/>
<organism evidence="2 3">
    <name type="scientific">Dialister hominis</name>
    <dbReference type="NCBI Taxonomy" id="2582419"/>
    <lineage>
        <taxon>Bacteria</taxon>
        <taxon>Bacillati</taxon>
        <taxon>Bacillota</taxon>
        <taxon>Negativicutes</taxon>
        <taxon>Veillonellales</taxon>
        <taxon>Veillonellaceae</taxon>
        <taxon>Dialister</taxon>
    </lineage>
</organism>
<dbReference type="EMBL" id="AP019697">
    <property type="protein sequence ID" value="BBK25960.1"/>
    <property type="molecule type" value="Genomic_DNA"/>
</dbReference>
<dbReference type="InterPro" id="IPR025579">
    <property type="entry name" value="DUF4357"/>
</dbReference>
<evidence type="ECO:0000313" key="2">
    <source>
        <dbReference type="EMBL" id="BBK25960.1"/>
    </source>
</evidence>
<sequence length="292" mass="33039">MDGEATGRTKCTLANWTGIAYKIPRIMLEQCKDRKNLKQSGVYFLFGDSEKEDKEKAVYVGQAIVRQTGEGLLNRISEHIGKEEEDYWNEAVAFTTSNDILGATEISYLEHRFCEPATKAKRYEVKNKDTPNIGNPTEEKENEMEEFIDYAKIVMGALGYKLFEPYDKQENEQEDPEPKPDEEPLLYLDRKITDVGSVHATGRQTNEGFIVYKGSHISLVNDGTVLESIKRRKEKVSLDENGNITEDQFSTSPSAAAMFVVGKNANGLTSWRNKDKVTLRDLEEKASEEATE</sequence>
<evidence type="ECO:0000313" key="3">
    <source>
        <dbReference type="Proteomes" id="UP000320585"/>
    </source>
</evidence>
<dbReference type="Pfam" id="PF14267">
    <property type="entry name" value="DUF4357"/>
    <property type="match status" value="1"/>
</dbReference>
<evidence type="ECO:0000259" key="1">
    <source>
        <dbReference type="Pfam" id="PF14267"/>
    </source>
</evidence>
<feature type="domain" description="DUF4357" evidence="1">
    <location>
        <begin position="239"/>
        <end position="279"/>
    </location>
</feature>